<dbReference type="GO" id="GO:0071555">
    <property type="term" value="P:cell wall organization"/>
    <property type="evidence" value="ECO:0007669"/>
    <property type="project" value="UniProtKB-UniRule"/>
</dbReference>
<dbReference type="InterPro" id="IPR001264">
    <property type="entry name" value="Glyco_trans_51"/>
</dbReference>
<feature type="active site" description="Proton donor; for transglycosylase activity" evidence="24">
    <location>
        <position position="172"/>
    </location>
</feature>
<dbReference type="Pfam" id="PF14814">
    <property type="entry name" value="UB2H"/>
    <property type="match status" value="1"/>
</dbReference>
<keyword evidence="16" id="KW-0046">Antibiotic resistance</keyword>
<evidence type="ECO:0000256" key="22">
    <source>
        <dbReference type="NCBIfam" id="TIGR02071"/>
    </source>
</evidence>
<dbReference type="InterPro" id="IPR036950">
    <property type="entry name" value="PBP_transglycosylase"/>
</dbReference>
<dbReference type="PIRSF" id="PIRSF002799">
    <property type="entry name" value="PBP_1b"/>
    <property type="match status" value="1"/>
</dbReference>
<evidence type="ECO:0000256" key="13">
    <source>
        <dbReference type="ARBA" id="ARBA00022960"/>
    </source>
</evidence>
<evidence type="ECO:0000256" key="19">
    <source>
        <dbReference type="ARBA" id="ARBA00032454"/>
    </source>
</evidence>
<dbReference type="InterPro" id="IPR028166">
    <property type="entry name" value="UB2H"/>
</dbReference>
<dbReference type="PANTHER" id="PTHR32282">
    <property type="entry name" value="BINDING PROTEIN TRANSPEPTIDASE, PUTATIVE-RELATED"/>
    <property type="match status" value="1"/>
</dbReference>
<keyword evidence="17" id="KW-0511">Multifunctional enzyme</keyword>
<evidence type="ECO:0000256" key="5">
    <source>
        <dbReference type="ARBA" id="ARBA00007739"/>
    </source>
</evidence>
<dbReference type="Gene3D" id="1.10.3810.10">
    <property type="entry name" value="Biosynthetic peptidoglycan transglycosylase-like"/>
    <property type="match status" value="1"/>
</dbReference>
<evidence type="ECO:0000256" key="16">
    <source>
        <dbReference type="ARBA" id="ARBA00023251"/>
    </source>
</evidence>
<dbReference type="GO" id="GO:0006508">
    <property type="term" value="P:proteolysis"/>
    <property type="evidence" value="ECO:0007669"/>
    <property type="project" value="UniProtKB-KW"/>
</dbReference>
<dbReference type="Proteomes" id="UP000251800">
    <property type="component" value="Unassembled WGS sequence"/>
</dbReference>
<dbReference type="FunFam" id="1.10.3810.10:FF:000001">
    <property type="entry name" value="Penicillin-binding protein 1A"/>
    <property type="match status" value="1"/>
</dbReference>
<dbReference type="NCBIfam" id="TIGR02071">
    <property type="entry name" value="PBP_1b"/>
    <property type="match status" value="1"/>
</dbReference>
<evidence type="ECO:0000256" key="6">
    <source>
        <dbReference type="ARBA" id="ARBA00018637"/>
    </source>
</evidence>
<evidence type="ECO:0000256" key="15">
    <source>
        <dbReference type="ARBA" id="ARBA00023136"/>
    </source>
</evidence>
<dbReference type="InterPro" id="IPR011813">
    <property type="entry name" value="PBP_1b"/>
</dbReference>
<name>A0A363UPL0_9GAMM</name>
<feature type="domain" description="Penicillin-binding protein transpeptidase" evidence="25">
    <location>
        <begin position="415"/>
        <end position="653"/>
    </location>
</feature>
<dbReference type="Pfam" id="PF00912">
    <property type="entry name" value="Transgly"/>
    <property type="match status" value="1"/>
</dbReference>
<comment type="caution">
    <text evidence="28">The sequence shown here is derived from an EMBL/GenBank/DDBJ whole genome shotgun (WGS) entry which is preliminary data.</text>
</comment>
<dbReference type="AlphaFoldDB" id="A0A363UPL0"/>
<dbReference type="SUPFAM" id="SSF56601">
    <property type="entry name" value="beta-lactamase/transpeptidase-like"/>
    <property type="match status" value="1"/>
</dbReference>
<evidence type="ECO:0000256" key="20">
    <source>
        <dbReference type="ARBA" id="ARBA00034000"/>
    </source>
</evidence>
<dbReference type="GO" id="GO:0009002">
    <property type="term" value="F:serine-type D-Ala-D-Ala carboxypeptidase activity"/>
    <property type="evidence" value="ECO:0007669"/>
    <property type="project" value="UniProtKB-EC"/>
</dbReference>
<dbReference type="GO" id="GO:0005886">
    <property type="term" value="C:plasma membrane"/>
    <property type="evidence" value="ECO:0007669"/>
    <property type="project" value="UniProtKB-SubCell"/>
</dbReference>
<keyword evidence="13 23" id="KW-0133">Cell shape</keyword>
<evidence type="ECO:0000313" key="28">
    <source>
        <dbReference type="EMBL" id="PWN57410.1"/>
    </source>
</evidence>
<evidence type="ECO:0000256" key="17">
    <source>
        <dbReference type="ARBA" id="ARBA00023268"/>
    </source>
</evidence>
<evidence type="ECO:0000256" key="10">
    <source>
        <dbReference type="ARBA" id="ARBA00022676"/>
    </source>
</evidence>
<dbReference type="Gene3D" id="3.40.710.10">
    <property type="entry name" value="DD-peptidase/beta-lactamase superfamily"/>
    <property type="match status" value="1"/>
</dbReference>
<evidence type="ECO:0000256" key="8">
    <source>
        <dbReference type="ARBA" id="ARBA00022645"/>
    </source>
</evidence>
<evidence type="ECO:0000313" key="29">
    <source>
        <dbReference type="Proteomes" id="UP000251800"/>
    </source>
</evidence>
<feature type="domain" description="Bifunctional transglycosylase second" evidence="27">
    <location>
        <begin position="53"/>
        <end position="136"/>
    </location>
</feature>
<dbReference type="OrthoDB" id="9766909at2"/>
<comment type="subcellular location">
    <subcellularLocation>
        <location evidence="2">Cell membrane</location>
    </subcellularLocation>
</comment>
<dbReference type="GO" id="GO:0046677">
    <property type="term" value="P:response to antibiotic"/>
    <property type="evidence" value="ECO:0007669"/>
    <property type="project" value="UniProtKB-UniRule"/>
</dbReference>
<evidence type="ECO:0000256" key="11">
    <source>
        <dbReference type="ARBA" id="ARBA00022679"/>
    </source>
</evidence>
<evidence type="ECO:0000259" key="27">
    <source>
        <dbReference type="Pfam" id="PF14814"/>
    </source>
</evidence>
<reference evidence="28 29" key="1">
    <citation type="submission" date="2018-05" db="EMBL/GenBank/DDBJ databases">
        <title>Abyssibacter profundi OUC007T gen. nov., sp. nov, a marine bacterium isolated from seawater of the Mariana Trench.</title>
        <authorList>
            <person name="Zhou S."/>
        </authorList>
    </citation>
    <scope>NUCLEOTIDE SEQUENCE [LARGE SCALE GENOMIC DNA]</scope>
    <source>
        <strain evidence="28 29">OUC007</strain>
    </source>
</reference>
<dbReference type="RefSeq" id="WP_109718913.1">
    <property type="nucleotide sequence ID" value="NZ_QEQK01000002.1"/>
</dbReference>
<keyword evidence="12" id="KW-0378">Hydrolase</keyword>
<dbReference type="InterPro" id="IPR001460">
    <property type="entry name" value="PCN-bd_Tpept"/>
</dbReference>
<keyword evidence="8" id="KW-0121">Carboxypeptidase</keyword>
<proteinExistence type="inferred from homology"/>
<dbReference type="InterPro" id="IPR023346">
    <property type="entry name" value="Lysozyme-like_dom_sf"/>
</dbReference>
<feature type="domain" description="Glycosyl transferase family 51" evidence="26">
    <location>
        <begin position="147"/>
        <end position="319"/>
    </location>
</feature>
<keyword evidence="29" id="KW-1185">Reference proteome</keyword>
<evidence type="ECO:0000256" key="2">
    <source>
        <dbReference type="ARBA" id="ARBA00004236"/>
    </source>
</evidence>
<keyword evidence="11 23" id="KW-0808">Transferase</keyword>
<comment type="catalytic activity">
    <reaction evidence="20">
        <text>Preferential cleavage: (Ac)2-L-Lys-D-Ala-|-D-Ala. Also transpeptidation of peptidyl-alanyl moieties that are N-acyl substituents of D-alanine.</text>
        <dbReference type="EC" id="3.4.16.4"/>
    </reaction>
</comment>
<dbReference type="SUPFAM" id="SSF53955">
    <property type="entry name" value="Lysozyme-like"/>
    <property type="match status" value="1"/>
</dbReference>
<dbReference type="GO" id="GO:0009274">
    <property type="term" value="C:peptidoglycan-based cell wall"/>
    <property type="evidence" value="ECO:0007669"/>
    <property type="project" value="UniProtKB-UniRule"/>
</dbReference>
<evidence type="ECO:0000259" key="26">
    <source>
        <dbReference type="Pfam" id="PF00912"/>
    </source>
</evidence>
<dbReference type="GO" id="GO:0009252">
    <property type="term" value="P:peptidoglycan biosynthetic process"/>
    <property type="evidence" value="ECO:0007669"/>
    <property type="project" value="UniProtKB-UniRule"/>
</dbReference>
<evidence type="ECO:0000256" key="3">
    <source>
        <dbReference type="ARBA" id="ARBA00004752"/>
    </source>
</evidence>
<accession>A0A363UPL0</accession>
<comment type="similarity">
    <text evidence="5 23">In the N-terminal section; belongs to the glycosyltransferase 51 family.</text>
</comment>
<evidence type="ECO:0000256" key="14">
    <source>
        <dbReference type="ARBA" id="ARBA00022984"/>
    </source>
</evidence>
<dbReference type="GO" id="GO:0008955">
    <property type="term" value="F:peptidoglycan glycosyltransferase activity"/>
    <property type="evidence" value="ECO:0007669"/>
    <property type="project" value="UniProtKB-UniRule"/>
</dbReference>
<dbReference type="GO" id="GO:0008658">
    <property type="term" value="F:penicillin binding"/>
    <property type="evidence" value="ECO:0007669"/>
    <property type="project" value="UniProtKB-UniRule"/>
</dbReference>
<keyword evidence="18 23" id="KW-0961">Cell wall biogenesis/degradation</keyword>
<comment type="pathway">
    <text evidence="3 23">Cell wall biogenesis; peptidoglycan biosynthesis.</text>
</comment>
<keyword evidence="9" id="KW-0645">Protease</keyword>
<dbReference type="InterPro" id="IPR012338">
    <property type="entry name" value="Beta-lactam/transpept-like"/>
</dbReference>
<evidence type="ECO:0000256" key="18">
    <source>
        <dbReference type="ARBA" id="ARBA00023316"/>
    </source>
</evidence>
<feature type="active site" description="Acyl-ester intermediate; for transpeptidase activity" evidence="24">
    <location>
        <position position="452"/>
    </location>
</feature>
<evidence type="ECO:0000256" key="1">
    <source>
        <dbReference type="ARBA" id="ARBA00002624"/>
    </source>
</evidence>
<keyword evidence="15" id="KW-0472">Membrane</keyword>
<dbReference type="Pfam" id="PF00905">
    <property type="entry name" value="Transpeptidase"/>
    <property type="match status" value="1"/>
</dbReference>
<dbReference type="GO" id="GO:0008360">
    <property type="term" value="P:regulation of cell shape"/>
    <property type="evidence" value="ECO:0007669"/>
    <property type="project" value="UniProtKB-UniRule"/>
</dbReference>
<evidence type="ECO:0000256" key="9">
    <source>
        <dbReference type="ARBA" id="ARBA00022670"/>
    </source>
</evidence>
<gene>
    <name evidence="28" type="primary">mrcB</name>
    <name evidence="28" type="ORF">DEH80_02650</name>
</gene>
<evidence type="ECO:0000259" key="25">
    <source>
        <dbReference type="Pfam" id="PF00905"/>
    </source>
</evidence>
<evidence type="ECO:0000256" key="12">
    <source>
        <dbReference type="ARBA" id="ARBA00022801"/>
    </source>
</evidence>
<evidence type="ECO:0000256" key="7">
    <source>
        <dbReference type="ARBA" id="ARBA00022475"/>
    </source>
</evidence>
<evidence type="ECO:0000256" key="24">
    <source>
        <dbReference type="PIRSR" id="PIRSR002799-1"/>
    </source>
</evidence>
<evidence type="ECO:0000256" key="4">
    <source>
        <dbReference type="ARBA" id="ARBA00007090"/>
    </source>
</evidence>
<keyword evidence="10 23" id="KW-0328">Glycosyltransferase</keyword>
<keyword evidence="14 23" id="KW-0573">Peptidoglycan synthesis</keyword>
<comment type="similarity">
    <text evidence="4 23">In the C-terminal section; belongs to the transpeptidase family.</text>
</comment>
<comment type="catalytic activity">
    <reaction evidence="21">
        <text>[GlcNAc-(1-&gt;4)-Mur2Ac(oyl-L-Ala-gamma-D-Glu-L-Lys-D-Ala-D-Ala)](n)-di-trans,octa-cis-undecaprenyl diphosphate + beta-D-GlcNAc-(1-&gt;4)-Mur2Ac(oyl-L-Ala-gamma-D-Glu-L-Lys-D-Ala-D-Ala)-di-trans,octa-cis-undecaprenyl diphosphate = [GlcNAc-(1-&gt;4)-Mur2Ac(oyl-L-Ala-gamma-D-Glu-L-Lys-D-Ala-D-Ala)](n+1)-di-trans,octa-cis-undecaprenyl diphosphate + di-trans,octa-cis-undecaprenyl diphosphate + H(+)</text>
        <dbReference type="Rhea" id="RHEA:23708"/>
        <dbReference type="Rhea" id="RHEA-COMP:9602"/>
        <dbReference type="Rhea" id="RHEA-COMP:9603"/>
        <dbReference type="ChEBI" id="CHEBI:15378"/>
        <dbReference type="ChEBI" id="CHEBI:58405"/>
        <dbReference type="ChEBI" id="CHEBI:60033"/>
        <dbReference type="ChEBI" id="CHEBI:78435"/>
        <dbReference type="EC" id="2.4.99.28"/>
    </reaction>
</comment>
<dbReference type="PANTHER" id="PTHR32282:SF11">
    <property type="entry name" value="PENICILLIN-BINDING PROTEIN 1B"/>
    <property type="match status" value="1"/>
</dbReference>
<evidence type="ECO:0000256" key="21">
    <source>
        <dbReference type="ARBA" id="ARBA00049902"/>
    </source>
</evidence>
<evidence type="ECO:0000256" key="23">
    <source>
        <dbReference type="PIRNR" id="PIRNR002799"/>
    </source>
</evidence>
<comment type="function">
    <text evidence="1 23">Cell wall formation. Synthesis of cross-linked peptidoglycan from the lipid intermediates. The enzyme has a penicillin-insensitive transglycosylase N-terminal domain (formation of linear glycan strands) and a penicillin-sensitive transpeptidase C-terminal domain (cross-linking of the peptide subunits).</text>
</comment>
<organism evidence="28 29">
    <name type="scientific">Abyssibacter profundi</name>
    <dbReference type="NCBI Taxonomy" id="2182787"/>
    <lineage>
        <taxon>Bacteria</taxon>
        <taxon>Pseudomonadati</taxon>
        <taxon>Pseudomonadota</taxon>
        <taxon>Gammaproteobacteria</taxon>
        <taxon>Chromatiales</taxon>
        <taxon>Oceanococcaceae</taxon>
        <taxon>Abyssibacter</taxon>
    </lineage>
</organism>
<dbReference type="EMBL" id="QEQK01000002">
    <property type="protein sequence ID" value="PWN57410.1"/>
    <property type="molecule type" value="Genomic_DNA"/>
</dbReference>
<sequence>MRQRLLVAGLVVLCLAASALALYTMRLDVELRARFDGVRWALPAQIYAAPLELYAGKRLTPQDVVHELRRLGYRSRADAQRAGTYAVVGDRIRIASRGFQFWDGAEPERLVDISFGDGGIRAIQTAAGGSVPIMRLDPMLIGSIFPKHGEDRVLVRLDDVPPLLVQTLIAVEDGDFYRHYGIDWSGIARAAWANLQAGGVVQGGSTITQQLIKNFFLSSERTWVRKAKEALMAILLEIHYSKDEIFEAYLNEVYLGQDGPRAVHGFGLASGFYFGKPLGELLPEEIALMVGLVKGPSYYNPRRNPERSLARRNLVLDRMAADGLISAEESEAAKAAGLGVRPRGDRGTSQYPAYVDLVRRQLQAQYREEDLTSEGLRIFTAFDPRVQAAAERAVLAGLDAIEQGRGIESGSLEAAAVVTSVETGEILALVGGRQAGYAGFNRALDAKRPIGSLAKPLVYLAALSHPASYRLTTLLPDAPVRLDMPNGSVWMPENYDRELHGDVPLFEALSKSYNLATVQLALQVGMEDVARQYVLLGDDHKPAPLPSLALGAVERSPLEVAQLYNSLGAGGFVTPLQAIRDVQDRDGQPLERFARRLRGGPDVDAVGLVQWAMNRVMIDGTARSAQRYLRSTTLAGKTGTTDELRDSWFAGFGGDVQATVWVGRDDNKPAQLTGASGALQLWSRMMAALDPRPVDLFATGQAEPIWVVPQQDALADTQCEDRLLVPYLPGSAPDTWASCAAAAEPDTGFWERLFGP</sequence>
<dbReference type="Gene3D" id="3.30.2060.10">
    <property type="entry name" value="Penicillin-binding protein 1b domain"/>
    <property type="match status" value="1"/>
</dbReference>
<keyword evidence="7" id="KW-1003">Cell membrane</keyword>
<dbReference type="GO" id="GO:0030288">
    <property type="term" value="C:outer membrane-bounded periplasmic space"/>
    <property type="evidence" value="ECO:0007669"/>
    <property type="project" value="TreeGrafter"/>
</dbReference>
<protein>
    <recommendedName>
        <fullName evidence="6 22">Penicillin-binding protein 1B</fullName>
        <shortName evidence="23">PBP-1b</shortName>
        <shortName evidence="23">PBP1b</shortName>
    </recommendedName>
    <alternativeName>
        <fullName evidence="19 23">Murein polymerase</fullName>
    </alternativeName>
</protein>
<dbReference type="UniPathway" id="UPA00219"/>
<dbReference type="InterPro" id="IPR050396">
    <property type="entry name" value="Glycosyltr_51/Transpeptidase"/>
</dbReference>